<organism evidence="2 3">
    <name type="scientific">Bradyrhizobium septentrionale</name>
    <dbReference type="NCBI Taxonomy" id="1404411"/>
    <lineage>
        <taxon>Bacteria</taxon>
        <taxon>Pseudomonadati</taxon>
        <taxon>Pseudomonadota</taxon>
        <taxon>Alphaproteobacteria</taxon>
        <taxon>Hyphomicrobiales</taxon>
        <taxon>Nitrobacteraceae</taxon>
        <taxon>Bradyrhizobium</taxon>
    </lineage>
</organism>
<name>A0ABZ2NVI8_9BRAD</name>
<reference evidence="2" key="2">
    <citation type="submission" date="2024-03" db="EMBL/GenBank/DDBJ databases">
        <authorList>
            <person name="Bromfield E.S.P."/>
            <person name="Cloutier S."/>
        </authorList>
    </citation>
    <scope>NUCLEOTIDE SEQUENCE</scope>
    <source>
        <strain evidence="2">5S5</strain>
    </source>
</reference>
<accession>A0ABZ2NVI8</accession>
<gene>
    <name evidence="2" type="ORF">WDK88_37365</name>
</gene>
<dbReference type="Gene3D" id="3.40.630.30">
    <property type="match status" value="1"/>
</dbReference>
<keyword evidence="1" id="KW-1133">Transmembrane helix</keyword>
<dbReference type="InterPro" id="IPR016181">
    <property type="entry name" value="Acyl_CoA_acyltransferase"/>
</dbReference>
<keyword evidence="3" id="KW-1185">Reference proteome</keyword>
<dbReference type="PANTHER" id="PTHR42791">
    <property type="entry name" value="GNAT FAMILY ACETYLTRANSFERASE"/>
    <property type="match status" value="1"/>
</dbReference>
<dbReference type="Proteomes" id="UP001432046">
    <property type="component" value="Chromosome"/>
</dbReference>
<protein>
    <submittedName>
        <fullName evidence="2">GNAT family N-acetyltransferase</fullName>
    </submittedName>
</protein>
<dbReference type="RefSeq" id="WP_338823150.1">
    <property type="nucleotide sequence ID" value="NZ_CP147708.1"/>
</dbReference>
<evidence type="ECO:0000313" key="3">
    <source>
        <dbReference type="Proteomes" id="UP001432046"/>
    </source>
</evidence>
<dbReference type="SUPFAM" id="SSF55729">
    <property type="entry name" value="Acyl-CoA N-acyltransferases (Nat)"/>
    <property type="match status" value="1"/>
</dbReference>
<sequence>MQSASKENGSIKIVGPADRPKVIAVLTTAFTTCLLLRWLYPEPERYLRHFAGFLEYYAGDPYFDGSGAYLEDGQKGALLWLTDKAHRNDKRMMEYLLGSVPEDRRTETERLFEEFGKYHPEEPHWYFTMLGIDPMHQGSGRGGRLFQYGLAILDEAKGLAFNEATSLGPARLYERLGWKIGVRFRSAVRRPFSRWCAVSLDGPYARAGPGRSFVLPMNQDPNRSQGRRVRPLQDALVMLQSQ</sequence>
<evidence type="ECO:0000313" key="2">
    <source>
        <dbReference type="EMBL" id="WXC78927.1"/>
    </source>
</evidence>
<evidence type="ECO:0000256" key="1">
    <source>
        <dbReference type="SAM" id="Phobius"/>
    </source>
</evidence>
<dbReference type="EMBL" id="CP147711">
    <property type="protein sequence ID" value="WXC78927.1"/>
    <property type="molecule type" value="Genomic_DNA"/>
</dbReference>
<dbReference type="InterPro" id="IPR052523">
    <property type="entry name" value="Trichothecene_AcTrans"/>
</dbReference>
<proteinExistence type="predicted"/>
<feature type="transmembrane region" description="Helical" evidence="1">
    <location>
        <begin position="22"/>
        <end position="40"/>
    </location>
</feature>
<keyword evidence="1" id="KW-0472">Membrane</keyword>
<keyword evidence="1" id="KW-0812">Transmembrane</keyword>
<reference evidence="2" key="1">
    <citation type="journal article" date="2021" name="Int. J. Syst. Evol. Microbiol.">
        <title>Bradyrhizobium septentrionale sp. nov. (sv. septentrionale) and Bradyrhizobium quebecense sp. nov. (sv. septentrionale) associated with legumes native to Canada possess rearranged symbiosis genes and numerous insertion sequences.</title>
        <authorList>
            <person name="Bromfield E.S.P."/>
            <person name="Cloutier S."/>
        </authorList>
    </citation>
    <scope>NUCLEOTIDE SEQUENCE</scope>
    <source>
        <strain evidence="2">5S5</strain>
    </source>
</reference>
<dbReference type="PANTHER" id="PTHR42791:SF1">
    <property type="entry name" value="N-ACETYLTRANSFERASE DOMAIN-CONTAINING PROTEIN"/>
    <property type="match status" value="1"/>
</dbReference>